<accession>A0A841J7V9</accession>
<keyword evidence="2" id="KW-1185">Reference proteome</keyword>
<dbReference type="PANTHER" id="PTHR41368:SF1">
    <property type="entry name" value="PROTEIN YGHO"/>
    <property type="match status" value="1"/>
</dbReference>
<dbReference type="Proteomes" id="UP000552700">
    <property type="component" value="Unassembled WGS sequence"/>
</dbReference>
<gene>
    <name evidence="1" type="ORF">FHS92_001990</name>
</gene>
<evidence type="ECO:0000313" key="2">
    <source>
        <dbReference type="Proteomes" id="UP000552700"/>
    </source>
</evidence>
<name>A0A841J7V9_9SPHN</name>
<dbReference type="Gene3D" id="3.40.630.30">
    <property type="match status" value="1"/>
</dbReference>
<dbReference type="SUPFAM" id="SSF55729">
    <property type="entry name" value="Acyl-CoA N-acyltransferases (Nat)"/>
    <property type="match status" value="1"/>
</dbReference>
<comment type="caution">
    <text evidence="1">The sequence shown here is derived from an EMBL/GenBank/DDBJ whole genome shotgun (WGS) entry which is preliminary data.</text>
</comment>
<protein>
    <submittedName>
        <fullName evidence="1">GNAT superfamily N-acetyltransferase</fullName>
    </submittedName>
</protein>
<dbReference type="EMBL" id="JACIJP010000002">
    <property type="protein sequence ID" value="MBB6124261.1"/>
    <property type="molecule type" value="Genomic_DNA"/>
</dbReference>
<sequence>MAVSDVVISPVSGKADLKAFVDLAWTVYANDPAWVAPLKDEVHALLTPGKNPWFEHGEAHYFLARRDGKVTGRISAHIDHLALEQPVEQGMGPGTGNWGMLEALDEESAAALIAAAEDWLRGKGMHRALGPLSISIWDEPGLLTSGFDHPPTVMMGHGRPEYEGWIARAGYTPAKELRTYEIPITGDFPPLVQRIIQSGEKNERIVIRKVDKSKFTREAATILGILNNAWGDNWGFVPLTDTEIAFVGKKLKPIVFEDLIRIAEIDGEPVAFMMTLPDLNEALGPLNGSLFPFGWAKLLWWLRAPKVRTMRVPLMGVVKRLQSSRIASQLAFMMIEYIRRDAVTKYGASRGEFGWVLEDNQGMVAVADAINGHINKTYIIYEKPL</sequence>
<proteinExistence type="predicted"/>
<dbReference type="GO" id="GO:0016740">
    <property type="term" value="F:transferase activity"/>
    <property type="evidence" value="ECO:0007669"/>
    <property type="project" value="UniProtKB-KW"/>
</dbReference>
<dbReference type="AlphaFoldDB" id="A0A841J7V9"/>
<dbReference type="InterPro" id="IPR016181">
    <property type="entry name" value="Acyl_CoA_acyltransferase"/>
</dbReference>
<dbReference type="InterPro" id="IPR039968">
    <property type="entry name" value="BcerS-like"/>
</dbReference>
<dbReference type="RefSeq" id="WP_184080035.1">
    <property type="nucleotide sequence ID" value="NZ_JACIJP010000002.1"/>
</dbReference>
<organism evidence="1 2">
    <name type="scientific">Sphingobium subterraneum</name>
    <dbReference type="NCBI Taxonomy" id="627688"/>
    <lineage>
        <taxon>Bacteria</taxon>
        <taxon>Pseudomonadati</taxon>
        <taxon>Pseudomonadota</taxon>
        <taxon>Alphaproteobacteria</taxon>
        <taxon>Sphingomonadales</taxon>
        <taxon>Sphingomonadaceae</taxon>
        <taxon>Sphingobium</taxon>
    </lineage>
</organism>
<dbReference type="PANTHER" id="PTHR41368">
    <property type="entry name" value="PROTEIN YGHO"/>
    <property type="match status" value="1"/>
</dbReference>
<evidence type="ECO:0000313" key="1">
    <source>
        <dbReference type="EMBL" id="MBB6124261.1"/>
    </source>
</evidence>
<reference evidence="1 2" key="1">
    <citation type="submission" date="2020-08" db="EMBL/GenBank/DDBJ databases">
        <title>Genomic Encyclopedia of Type Strains, Phase IV (KMG-IV): sequencing the most valuable type-strain genomes for metagenomic binning, comparative biology and taxonomic classification.</title>
        <authorList>
            <person name="Goeker M."/>
        </authorList>
    </citation>
    <scope>NUCLEOTIDE SEQUENCE [LARGE SCALE GENOMIC DNA]</scope>
    <source>
        <strain evidence="1 2">DSM 102255</strain>
    </source>
</reference>
<keyword evidence="1" id="KW-0808">Transferase</keyword>